<evidence type="ECO:0000259" key="2">
    <source>
        <dbReference type="Pfam" id="PF01471"/>
    </source>
</evidence>
<reference evidence="3" key="1">
    <citation type="journal article" date="2021" name="Microorganisms">
        <title>Acidisoma silvae sp. nov. and Acidisomacellulosilytica sp. nov., Two Acidophilic Bacteria Isolated from Decaying Wood, Hydrolyzing Cellulose and Producing Poly-3-hydroxybutyrate.</title>
        <authorList>
            <person name="Mieszkin S."/>
            <person name="Pouder E."/>
            <person name="Uroz S."/>
            <person name="Simon-Colin C."/>
            <person name="Alain K."/>
        </authorList>
    </citation>
    <scope>NUCLEOTIDE SEQUENCE</scope>
    <source>
        <strain evidence="3">HW T2.11</strain>
    </source>
</reference>
<feature type="region of interest" description="Disordered" evidence="1">
    <location>
        <begin position="145"/>
        <end position="175"/>
    </location>
</feature>
<dbReference type="Pfam" id="PF01471">
    <property type="entry name" value="PG_binding_1"/>
    <property type="match status" value="1"/>
</dbReference>
<protein>
    <submittedName>
        <fullName evidence="3">Peptidoglycan-binding protein</fullName>
    </submittedName>
</protein>
<dbReference type="EMBL" id="JAESVB010000028">
    <property type="protein sequence ID" value="MCB8878254.1"/>
    <property type="molecule type" value="Genomic_DNA"/>
</dbReference>
<feature type="domain" description="Peptidoglycan binding-like" evidence="2">
    <location>
        <begin position="69"/>
        <end position="115"/>
    </location>
</feature>
<evidence type="ECO:0000256" key="1">
    <source>
        <dbReference type="SAM" id="MobiDB-lite"/>
    </source>
</evidence>
<organism evidence="3 4">
    <name type="scientific">Acidisoma silvae</name>
    <dbReference type="NCBI Taxonomy" id="2802396"/>
    <lineage>
        <taxon>Bacteria</taxon>
        <taxon>Pseudomonadati</taxon>
        <taxon>Pseudomonadota</taxon>
        <taxon>Alphaproteobacteria</taxon>
        <taxon>Acetobacterales</taxon>
        <taxon>Acidocellaceae</taxon>
        <taxon>Acidisoma</taxon>
    </lineage>
</organism>
<dbReference type="InterPro" id="IPR002477">
    <property type="entry name" value="Peptidoglycan-bd-like"/>
</dbReference>
<comment type="caution">
    <text evidence="3">The sequence shown here is derived from an EMBL/GenBank/DDBJ whole genome shotgun (WGS) entry which is preliminary data.</text>
</comment>
<reference evidence="3" key="2">
    <citation type="submission" date="2021-01" db="EMBL/GenBank/DDBJ databases">
        <authorList>
            <person name="Mieszkin S."/>
            <person name="Pouder E."/>
            <person name="Alain K."/>
        </authorList>
    </citation>
    <scope>NUCLEOTIDE SEQUENCE</scope>
    <source>
        <strain evidence="3">HW T2.11</strain>
    </source>
</reference>
<dbReference type="AlphaFoldDB" id="A0A963YW67"/>
<dbReference type="InterPro" id="IPR036365">
    <property type="entry name" value="PGBD-like_sf"/>
</dbReference>
<dbReference type="SUPFAM" id="SSF47090">
    <property type="entry name" value="PGBD-like"/>
    <property type="match status" value="1"/>
</dbReference>
<dbReference type="InterPro" id="IPR036366">
    <property type="entry name" value="PGBDSf"/>
</dbReference>
<dbReference type="Gene3D" id="1.10.101.10">
    <property type="entry name" value="PGBD-like superfamily/PGBD"/>
    <property type="match status" value="1"/>
</dbReference>
<evidence type="ECO:0000313" key="4">
    <source>
        <dbReference type="Proteomes" id="UP000708298"/>
    </source>
</evidence>
<dbReference type="Proteomes" id="UP000708298">
    <property type="component" value="Unassembled WGS sequence"/>
</dbReference>
<sequence>MNFGLAVRSNCGIALAQSPNSSAPPPPDAPASAASCVAQAYEQQRSAWDARLTGDATEEVARSLDGQAALQKQLQLLGYLPASATIDAVFGTGTRAAIMAWQIARGKVPTGLLGNDDAVALMADTNPSPGTTQNQPPAAPQAILAPAQPSQPSAPPPKPATAPGIPAEQTGSGPDDWKVLVAQASAQGVTVSYDSTKQPCIVALSMAPDTIKALTNQFIAAAAADQNQQASWHDHNTTVGMMLFQAEFSAPVVKRFYEDFSAADQCHFEMATSGYDDFGQPSLKDLYSFDLNRAIFSRINWEHFIPTNITRVSLKFAVDPDVQAKITKEGGH</sequence>
<name>A0A963YW67_9PROT</name>
<proteinExistence type="predicted"/>
<evidence type="ECO:0000313" key="3">
    <source>
        <dbReference type="EMBL" id="MCB8878254.1"/>
    </source>
</evidence>
<keyword evidence="4" id="KW-1185">Reference proteome</keyword>
<gene>
    <name evidence="3" type="ORF">ASILVAE211_23945</name>
</gene>
<dbReference type="RefSeq" id="WP_227323902.1">
    <property type="nucleotide sequence ID" value="NZ_JAESVB010000028.1"/>
</dbReference>
<accession>A0A963YW67</accession>